<dbReference type="PANTHER" id="PTHR23093:SF16">
    <property type="entry name" value="FAM194 C-TERMINAL DOMAIN-CONTAINING PROTEIN"/>
    <property type="match status" value="1"/>
</dbReference>
<dbReference type="Proteomes" id="UP001249851">
    <property type="component" value="Unassembled WGS sequence"/>
</dbReference>
<reference evidence="3" key="1">
    <citation type="journal article" date="2023" name="G3 (Bethesda)">
        <title>Whole genome assembly and annotation of the endangered Caribbean coral Acropora cervicornis.</title>
        <authorList>
            <person name="Selwyn J.D."/>
            <person name="Vollmer S.V."/>
        </authorList>
    </citation>
    <scope>NUCLEOTIDE SEQUENCE</scope>
    <source>
        <strain evidence="3">K2</strain>
    </source>
</reference>
<sequence length="952" mass="107059">MSHQSDLFFFDQCFRRRTYKRYRKPQELLPFSLRLTGLSGAVKVEAYLKQQQKAAESKDGQHVKSFAADKDNNEASETTPRKDGDFAVAEGGKKLQAGQTFNLPEISTRGISSLPVIRNFEQLEGDDEEEDTQRFLFEENKFAAPNLLAQLGRLISQLHEQQLEELDEVQSSSVQFYNRSATPPLDREQQSLYSDTIRRGGVVISLPDDLYKRLRGNFEELSASAVYVHREWQTTSYKEQAILLKRLEIMNDSQVTLGQSKSHEKTDQNKSHEDKLSSVRNTETNSKEHSLRKVSIVDATAKADSASDLRREVALGVNTPTTDTGGHAEIPSRQESAKPAFAPNRPNKTRIERLKGYSEKLLSAYSNHGIAGQPTVINFSLLSKTCEDKGWILHRDDASDLERQTLLEWARGRLQQVIREKEEIKEKAKELGIDGPLIIKYYGDTQREVALKYKKGVSWAKRWMKLSDEDKRPKFLTSLPDDLFPDGKVDQKWKWPLGKLQTTVTVQLNNFISLRCVSQTAMTLYFNCQSETAKFPVGMAQGAKPVKLVELGFLQTNMDFSSNAAFLKARDKDGLTEEVLEQRQQELEEKFPERKELDLDAPWQMDLLKLQRKVKGLIYEWMEHYRVAVGISQPFRISMRANRRAMSHSARSVPGVLPSGFETRRSSFRRTPSAPPVASPKGSPRDPSSTMVAKQSHSFAEKARFGGIVEDFRGITLVVPTNEMLGSRTASNPVSTALGALRAELLGEAHPQCRCDRRKIPLVTDLEYDSFISEHVPRTQLLVAQNDPFRLVRYDISTASRDLTHSQPLLLRRHNAVPGMFLITRTRKDALEGKALPSDFRLSPIRGRSGPRAAWGGEIGGVRISDRALSVSPVTSEIQVYQGNLRIDSAATSGSLGSASFEIRSGSKSAASFINLGLSIDSPFPLQSANCMKSTETIPTIPEHRRLQTKAW</sequence>
<feature type="compositionally biased region" description="Basic and acidic residues" evidence="2">
    <location>
        <begin position="55"/>
        <end position="85"/>
    </location>
</feature>
<feature type="coiled-coil region" evidence="1">
    <location>
        <begin position="407"/>
        <end position="434"/>
    </location>
</feature>
<gene>
    <name evidence="3" type="ORF">P5673_003543</name>
</gene>
<feature type="region of interest" description="Disordered" evidence="2">
    <location>
        <begin position="317"/>
        <end position="347"/>
    </location>
</feature>
<feature type="region of interest" description="Disordered" evidence="2">
    <location>
        <begin position="256"/>
        <end position="291"/>
    </location>
</feature>
<accession>A0AAD9VEH2</accession>
<reference evidence="3" key="2">
    <citation type="journal article" date="2023" name="Science">
        <title>Genomic signatures of disease resistance in endangered staghorn corals.</title>
        <authorList>
            <person name="Vollmer S.V."/>
            <person name="Selwyn J.D."/>
            <person name="Despard B.A."/>
            <person name="Roesel C.L."/>
        </authorList>
    </citation>
    <scope>NUCLEOTIDE SEQUENCE</scope>
    <source>
        <strain evidence="3">K2</strain>
    </source>
</reference>
<feature type="compositionally biased region" description="Polar residues" evidence="2">
    <location>
        <begin position="686"/>
        <end position="695"/>
    </location>
</feature>
<dbReference type="EMBL" id="JARQWQ010000006">
    <property type="protein sequence ID" value="KAK2571007.1"/>
    <property type="molecule type" value="Genomic_DNA"/>
</dbReference>
<organism evidence="3 4">
    <name type="scientific">Acropora cervicornis</name>
    <name type="common">Staghorn coral</name>
    <dbReference type="NCBI Taxonomy" id="6130"/>
    <lineage>
        <taxon>Eukaryota</taxon>
        <taxon>Metazoa</taxon>
        <taxon>Cnidaria</taxon>
        <taxon>Anthozoa</taxon>
        <taxon>Hexacorallia</taxon>
        <taxon>Scleractinia</taxon>
        <taxon>Astrocoeniina</taxon>
        <taxon>Acroporidae</taxon>
        <taxon>Acropora</taxon>
    </lineage>
</organism>
<feature type="region of interest" description="Disordered" evidence="2">
    <location>
        <begin position="647"/>
        <end position="695"/>
    </location>
</feature>
<evidence type="ECO:0000256" key="1">
    <source>
        <dbReference type="SAM" id="Coils"/>
    </source>
</evidence>
<feature type="compositionally biased region" description="Basic and acidic residues" evidence="2">
    <location>
        <begin position="261"/>
        <end position="277"/>
    </location>
</feature>
<evidence type="ECO:0000256" key="2">
    <source>
        <dbReference type="SAM" id="MobiDB-lite"/>
    </source>
</evidence>
<feature type="region of interest" description="Disordered" evidence="2">
    <location>
        <begin position="53"/>
        <end position="86"/>
    </location>
</feature>
<keyword evidence="1" id="KW-0175">Coiled coil</keyword>
<name>A0AAD9VEH2_ACRCE</name>
<dbReference type="PANTHER" id="PTHR23093">
    <property type="entry name" value="SIMILAR TO CHROMOSOME 3 OPEN READING FRAME 20"/>
    <property type="match status" value="1"/>
</dbReference>
<comment type="caution">
    <text evidence="3">The sequence shown here is derived from an EMBL/GenBank/DDBJ whole genome shotgun (WGS) entry which is preliminary data.</text>
</comment>
<proteinExistence type="predicted"/>
<evidence type="ECO:0000313" key="3">
    <source>
        <dbReference type="EMBL" id="KAK2571007.1"/>
    </source>
</evidence>
<dbReference type="AlphaFoldDB" id="A0AAD9VEH2"/>
<protein>
    <submittedName>
        <fullName evidence="3">Uncharacterized protein</fullName>
    </submittedName>
</protein>
<evidence type="ECO:0000313" key="4">
    <source>
        <dbReference type="Proteomes" id="UP001249851"/>
    </source>
</evidence>
<keyword evidence="4" id="KW-1185">Reference proteome</keyword>